<dbReference type="AlphaFoldDB" id="A0A6V7WCY5"/>
<comment type="caution">
    <text evidence="2">The sequence shown here is derived from an EMBL/GenBank/DDBJ whole genome shotgun (WGS) entry which is preliminary data.</text>
</comment>
<evidence type="ECO:0000256" key="1">
    <source>
        <dbReference type="SAM" id="SignalP"/>
    </source>
</evidence>
<dbReference type="Proteomes" id="UP000580250">
    <property type="component" value="Unassembled WGS sequence"/>
</dbReference>
<gene>
    <name evidence="2" type="ORF">MENT_LOCUS37235</name>
</gene>
<evidence type="ECO:0000313" key="3">
    <source>
        <dbReference type="Proteomes" id="UP000580250"/>
    </source>
</evidence>
<name>A0A6V7WCY5_MELEN</name>
<feature type="chain" id="PRO_5028168196" evidence="1">
    <location>
        <begin position="25"/>
        <end position="244"/>
    </location>
</feature>
<proteinExistence type="predicted"/>
<keyword evidence="1" id="KW-0732">Signal</keyword>
<sequence length="244" mass="28565">MSLKAFLAIILVSCFSNLFSNCSSEEKNLYFLHHVDILYGVENFTYRIPLDNVTNCRGILLCYSSQLSSDSESTSKPTKVFEIVKKDEKPNNLIKMEEQWHGFVVFKEGNSSLEIRAEIFPKGVKHILRNITTLEFFEFLLNKDNDNSIKYKILKESKVDQDFLDATTRNSRPLLDEYLGVFALKWDIMFGKTQNIPFKFDYRMFFYRFLGKCPDKEMNNYTTPFDDNLYPCQKLALEISRPLP</sequence>
<reference evidence="2 3" key="1">
    <citation type="submission" date="2020-08" db="EMBL/GenBank/DDBJ databases">
        <authorList>
            <person name="Koutsovoulos G."/>
            <person name="Danchin GJ E."/>
        </authorList>
    </citation>
    <scope>NUCLEOTIDE SEQUENCE [LARGE SCALE GENOMIC DNA]</scope>
</reference>
<dbReference type="EMBL" id="CAJEWN010000519">
    <property type="protein sequence ID" value="CAD2184855.1"/>
    <property type="molecule type" value="Genomic_DNA"/>
</dbReference>
<accession>A0A6V7WCY5</accession>
<organism evidence="2 3">
    <name type="scientific">Meloidogyne enterolobii</name>
    <name type="common">Root-knot nematode worm</name>
    <name type="synonym">Meloidogyne mayaguensis</name>
    <dbReference type="NCBI Taxonomy" id="390850"/>
    <lineage>
        <taxon>Eukaryota</taxon>
        <taxon>Metazoa</taxon>
        <taxon>Ecdysozoa</taxon>
        <taxon>Nematoda</taxon>
        <taxon>Chromadorea</taxon>
        <taxon>Rhabditida</taxon>
        <taxon>Tylenchina</taxon>
        <taxon>Tylenchomorpha</taxon>
        <taxon>Tylenchoidea</taxon>
        <taxon>Meloidogynidae</taxon>
        <taxon>Meloidogyninae</taxon>
        <taxon>Meloidogyne</taxon>
    </lineage>
</organism>
<evidence type="ECO:0000313" key="2">
    <source>
        <dbReference type="EMBL" id="CAD2184855.1"/>
    </source>
</evidence>
<feature type="signal peptide" evidence="1">
    <location>
        <begin position="1"/>
        <end position="24"/>
    </location>
</feature>
<protein>
    <submittedName>
        <fullName evidence="2">Uncharacterized protein</fullName>
    </submittedName>
</protein>